<dbReference type="Proteomes" id="UP000245202">
    <property type="component" value="Unassembled WGS sequence"/>
</dbReference>
<organism evidence="1 2">
    <name type="scientific">Paenibacillus agaridevorans</name>
    <dbReference type="NCBI Taxonomy" id="171404"/>
    <lineage>
        <taxon>Bacteria</taxon>
        <taxon>Bacillati</taxon>
        <taxon>Bacillota</taxon>
        <taxon>Bacilli</taxon>
        <taxon>Bacillales</taxon>
        <taxon>Paenibacillaceae</taxon>
        <taxon>Paenibacillus</taxon>
    </lineage>
</organism>
<accession>A0A2R5ENX1</accession>
<protein>
    <submittedName>
        <fullName evidence="1">Uncharacterized protein</fullName>
    </submittedName>
</protein>
<dbReference type="EMBL" id="BDQX01000054">
    <property type="protein sequence ID" value="GBG06698.1"/>
    <property type="molecule type" value="Genomic_DNA"/>
</dbReference>
<proteinExistence type="predicted"/>
<dbReference type="AlphaFoldDB" id="A0A2R5ENX1"/>
<gene>
    <name evidence="1" type="ORF">PAT3040_01229</name>
</gene>
<sequence>MSFDDLLKELQDQRANPEEQASLGKLFNEAFMSQYSNCKTIQEFLEKGNFQAWSTEDMSLIPEELLNRHVARETKFADWPSMLEKAKSELAAGA</sequence>
<reference evidence="1 2" key="1">
    <citation type="submission" date="2017-08" db="EMBL/GenBank/DDBJ databases">
        <title>Substantial Increase in Enzyme Production by Combined Drug-Resistance Mutations in Paenibacillus agaridevorans.</title>
        <authorList>
            <person name="Tanaka Y."/>
            <person name="Funane K."/>
            <person name="Hosaka T."/>
            <person name="Shiwa Y."/>
            <person name="Fujita N."/>
            <person name="Miyazaki T."/>
            <person name="Yoshikawa H."/>
            <person name="Murakami K."/>
            <person name="Kasahara K."/>
            <person name="Inaoka T."/>
            <person name="Hiraga Y."/>
            <person name="Ochi K."/>
        </authorList>
    </citation>
    <scope>NUCLEOTIDE SEQUENCE [LARGE SCALE GENOMIC DNA]</scope>
    <source>
        <strain evidence="1 2">T-3040</strain>
    </source>
</reference>
<name>A0A2R5ENX1_9BACL</name>
<evidence type="ECO:0000313" key="1">
    <source>
        <dbReference type="EMBL" id="GBG06698.1"/>
    </source>
</evidence>
<comment type="caution">
    <text evidence="1">The sequence shown here is derived from an EMBL/GenBank/DDBJ whole genome shotgun (WGS) entry which is preliminary data.</text>
</comment>
<keyword evidence="2" id="KW-1185">Reference proteome</keyword>
<evidence type="ECO:0000313" key="2">
    <source>
        <dbReference type="Proteomes" id="UP000245202"/>
    </source>
</evidence>